<dbReference type="InterPro" id="IPR029063">
    <property type="entry name" value="SAM-dependent_MTases_sf"/>
</dbReference>
<dbReference type="Gene3D" id="3.40.50.150">
    <property type="entry name" value="Vaccinia Virus protein VP39"/>
    <property type="match status" value="1"/>
</dbReference>
<keyword evidence="2" id="KW-1185">Reference proteome</keyword>
<comment type="caution">
    <text evidence="1">The sequence shown here is derived from an EMBL/GenBank/DDBJ whole genome shotgun (WGS) entry which is preliminary data.</text>
</comment>
<dbReference type="SUPFAM" id="SSF53335">
    <property type="entry name" value="S-adenosyl-L-methionine-dependent methyltransferases"/>
    <property type="match status" value="1"/>
</dbReference>
<dbReference type="Proteomes" id="UP000606720">
    <property type="component" value="Unassembled WGS sequence"/>
</dbReference>
<dbReference type="AlphaFoldDB" id="A0A923LQY1"/>
<proteinExistence type="predicted"/>
<protein>
    <submittedName>
        <fullName evidence="1">Uncharacterized protein</fullName>
    </submittedName>
</protein>
<reference evidence="1" key="1">
    <citation type="submission" date="2020-08" db="EMBL/GenBank/DDBJ databases">
        <title>Genome public.</title>
        <authorList>
            <person name="Liu C."/>
            <person name="Sun Q."/>
        </authorList>
    </citation>
    <scope>NUCLEOTIDE SEQUENCE</scope>
    <source>
        <strain evidence="1">BX1005</strain>
    </source>
</reference>
<gene>
    <name evidence="1" type="ORF">H8S17_14755</name>
</gene>
<organism evidence="1 2">
    <name type="scientific">Roseburia zhanii</name>
    <dbReference type="NCBI Taxonomy" id="2763064"/>
    <lineage>
        <taxon>Bacteria</taxon>
        <taxon>Bacillati</taxon>
        <taxon>Bacillota</taxon>
        <taxon>Clostridia</taxon>
        <taxon>Lachnospirales</taxon>
        <taxon>Lachnospiraceae</taxon>
        <taxon>Roseburia</taxon>
    </lineage>
</organism>
<evidence type="ECO:0000313" key="1">
    <source>
        <dbReference type="EMBL" id="MBC5715442.1"/>
    </source>
</evidence>
<name>A0A923LQY1_9FIRM</name>
<accession>A0A923LQY1</accession>
<dbReference type="RefSeq" id="WP_186867765.1">
    <property type="nucleotide sequence ID" value="NZ_JACOPH010000020.1"/>
</dbReference>
<dbReference type="EMBL" id="JACOPH010000020">
    <property type="protein sequence ID" value="MBC5715442.1"/>
    <property type="molecule type" value="Genomic_DNA"/>
</dbReference>
<evidence type="ECO:0000313" key="2">
    <source>
        <dbReference type="Proteomes" id="UP000606720"/>
    </source>
</evidence>
<sequence>MENKVYIDPYPKTMKMLGLERINIDCGNNTSIVTPANIAKDMVALLPDEVFIPESKFLDICCKSGIFLTSIREKLMNSKAMIESFPDDKERYKYITNNQLYGIAPNGQCQMYSVRAVYGTLKVDNPHILCFGVFDQYKTACLNNNHMITSY</sequence>